<evidence type="ECO:0000313" key="3">
    <source>
        <dbReference type="Proteomes" id="UP000712673"/>
    </source>
</evidence>
<accession>A0A938B6P7</accession>
<reference evidence="2" key="1">
    <citation type="submission" date="2019-03" db="EMBL/GenBank/DDBJ databases">
        <title>Lake Tanganyika Metagenome-Assembled Genomes (MAGs).</title>
        <authorList>
            <person name="Tran P."/>
        </authorList>
    </citation>
    <scope>NUCLEOTIDE SEQUENCE</scope>
    <source>
        <strain evidence="2">K_DeepCast_65m_m2_066</strain>
    </source>
</reference>
<proteinExistence type="predicted"/>
<gene>
    <name evidence="2" type="ORF">FJZ47_23185</name>
</gene>
<protein>
    <submittedName>
        <fullName evidence="2">ISAzo13 family transposase</fullName>
    </submittedName>
</protein>
<dbReference type="AlphaFoldDB" id="A0A938B6P7"/>
<dbReference type="Pfam" id="PF07592">
    <property type="entry name" value="DDE_Tnp_ISAZ013"/>
    <property type="match status" value="1"/>
</dbReference>
<comment type="caution">
    <text evidence="2">The sequence shown here is derived from an EMBL/GenBank/DDBJ whole genome shotgun (WGS) entry which is preliminary data.</text>
</comment>
<sequence>KQLPDDPAGNRVRKPGGGRKQAEAKQPEIIQQVQHTIKDRTAGDPMRQDVVWTDLTPQEISDSLQTQAVSAGPRIVRRMLDTLGFARRQMAKVLPGGDSPHRDAQFRHIGHLIQEFLEAGNPVLSIDTKKKEFLGTLYRDGKVYCHQALQAFDHDFPSLARGVIIPHGIYDLARNQGWIHVGLSRDTTEFACESLRMFWHCDGHRLYPNASAILLLCDGGGSNSCHKHLFKEDLQALVNDLAVPIRVAHYPAYCSKFNPIERRLFSHVTRACQGVLFDSLDTVRRLIQKTKTHQGLSVTVRVLDKLYEGGRTVSEAFKKNMPIVFDTVLPKWNYWAIPQ</sequence>
<organism evidence="2 3">
    <name type="scientific">Tectimicrobiota bacterium</name>
    <dbReference type="NCBI Taxonomy" id="2528274"/>
    <lineage>
        <taxon>Bacteria</taxon>
        <taxon>Pseudomonadati</taxon>
        <taxon>Nitrospinota/Tectimicrobiota group</taxon>
        <taxon>Candidatus Tectimicrobiota</taxon>
    </lineage>
</organism>
<dbReference type="NCBIfam" id="NF033519">
    <property type="entry name" value="transpos_ISAzo13"/>
    <property type="match status" value="1"/>
</dbReference>
<feature type="non-terminal residue" evidence="2">
    <location>
        <position position="1"/>
    </location>
</feature>
<feature type="region of interest" description="Disordered" evidence="1">
    <location>
        <begin position="1"/>
        <end position="27"/>
    </location>
</feature>
<name>A0A938B6P7_UNCTE</name>
<evidence type="ECO:0000256" key="1">
    <source>
        <dbReference type="SAM" id="MobiDB-lite"/>
    </source>
</evidence>
<dbReference type="Proteomes" id="UP000712673">
    <property type="component" value="Unassembled WGS sequence"/>
</dbReference>
<evidence type="ECO:0000313" key="2">
    <source>
        <dbReference type="EMBL" id="MBM3226680.1"/>
    </source>
</evidence>
<dbReference type="InterPro" id="IPR011518">
    <property type="entry name" value="Transposase_36"/>
</dbReference>
<dbReference type="EMBL" id="VGLS01001003">
    <property type="protein sequence ID" value="MBM3226680.1"/>
    <property type="molecule type" value="Genomic_DNA"/>
</dbReference>